<accession>A0A6A4SJF6</accession>
<dbReference type="EMBL" id="VEVO01000012">
    <property type="protein sequence ID" value="KAF0034253.1"/>
    <property type="molecule type" value="Genomic_DNA"/>
</dbReference>
<gene>
    <name evidence="2" type="ORF">F2P81_014319</name>
</gene>
<feature type="region of interest" description="Disordered" evidence="1">
    <location>
        <begin position="83"/>
        <end position="110"/>
    </location>
</feature>
<protein>
    <submittedName>
        <fullName evidence="2">Uncharacterized protein</fullName>
    </submittedName>
</protein>
<comment type="caution">
    <text evidence="2">The sequence shown here is derived from an EMBL/GenBank/DDBJ whole genome shotgun (WGS) entry which is preliminary data.</text>
</comment>
<evidence type="ECO:0000313" key="3">
    <source>
        <dbReference type="Proteomes" id="UP000438429"/>
    </source>
</evidence>
<dbReference type="Proteomes" id="UP000438429">
    <property type="component" value="Unassembled WGS sequence"/>
</dbReference>
<sequence length="110" mass="11876">MVSVGGILMLSVGSTGSDGSTGVSITQLDQCAAETHAAVLYVESVRSSDDVTVAPTMQRPNEILRKLKLYPGTREDFEVVTDFEQKRRGPPDAARAQTVQTRTTPTRPLI</sequence>
<dbReference type="AlphaFoldDB" id="A0A6A4SJF6"/>
<evidence type="ECO:0000256" key="1">
    <source>
        <dbReference type="SAM" id="MobiDB-lite"/>
    </source>
</evidence>
<evidence type="ECO:0000313" key="2">
    <source>
        <dbReference type="EMBL" id="KAF0034253.1"/>
    </source>
</evidence>
<feature type="compositionally biased region" description="Low complexity" evidence="1">
    <location>
        <begin position="93"/>
        <end position="110"/>
    </location>
</feature>
<organism evidence="2 3">
    <name type="scientific">Scophthalmus maximus</name>
    <name type="common">Turbot</name>
    <name type="synonym">Psetta maxima</name>
    <dbReference type="NCBI Taxonomy" id="52904"/>
    <lineage>
        <taxon>Eukaryota</taxon>
        <taxon>Metazoa</taxon>
        <taxon>Chordata</taxon>
        <taxon>Craniata</taxon>
        <taxon>Vertebrata</taxon>
        <taxon>Euteleostomi</taxon>
        <taxon>Actinopterygii</taxon>
        <taxon>Neopterygii</taxon>
        <taxon>Teleostei</taxon>
        <taxon>Neoteleostei</taxon>
        <taxon>Acanthomorphata</taxon>
        <taxon>Carangaria</taxon>
        <taxon>Pleuronectiformes</taxon>
        <taxon>Pleuronectoidei</taxon>
        <taxon>Scophthalmidae</taxon>
        <taxon>Scophthalmus</taxon>
    </lineage>
</organism>
<name>A0A6A4SJF6_SCOMX</name>
<proteinExistence type="predicted"/>
<reference evidence="2 3" key="1">
    <citation type="submission" date="2019-06" db="EMBL/GenBank/DDBJ databases">
        <title>Draft genomes of female and male turbot (Scophthalmus maximus).</title>
        <authorList>
            <person name="Xu H."/>
            <person name="Xu X.-W."/>
            <person name="Shao C."/>
            <person name="Chen S."/>
        </authorList>
    </citation>
    <scope>NUCLEOTIDE SEQUENCE [LARGE SCALE GENOMIC DNA]</scope>
    <source>
        <strain evidence="2">Ysfricsl-2016a</strain>
        <tissue evidence="2">Blood</tissue>
    </source>
</reference>